<organism evidence="5 6">
    <name type="scientific">Thecamonas trahens ATCC 50062</name>
    <dbReference type="NCBI Taxonomy" id="461836"/>
    <lineage>
        <taxon>Eukaryota</taxon>
        <taxon>Apusozoa</taxon>
        <taxon>Apusomonadida</taxon>
        <taxon>Apusomonadidae</taxon>
        <taxon>Thecamonas</taxon>
    </lineage>
</organism>
<evidence type="ECO:0000256" key="4">
    <source>
        <dbReference type="ARBA" id="ARBA00023128"/>
    </source>
</evidence>
<gene>
    <name evidence="5" type="ORF">AMSG_08290</name>
</gene>
<keyword evidence="3" id="KW-0809">Transit peptide</keyword>
<evidence type="ECO:0000313" key="6">
    <source>
        <dbReference type="Proteomes" id="UP000054408"/>
    </source>
</evidence>
<dbReference type="PANTHER" id="PTHR13126:SF0">
    <property type="entry name" value="ATP SYNTHASE MITOCHONDRIAL F1 COMPLEX ASSEMBLY FACTOR 1"/>
    <property type="match status" value="1"/>
</dbReference>
<dbReference type="InterPro" id="IPR010591">
    <property type="entry name" value="ATP11"/>
</dbReference>
<dbReference type="GO" id="GO:0005739">
    <property type="term" value="C:mitochondrion"/>
    <property type="evidence" value="ECO:0007669"/>
    <property type="project" value="UniProtKB-SubCell"/>
</dbReference>
<evidence type="ECO:0000256" key="2">
    <source>
        <dbReference type="ARBA" id="ARBA00009116"/>
    </source>
</evidence>
<dbReference type="eggNOG" id="KOG3281">
    <property type="taxonomic scope" value="Eukaryota"/>
</dbReference>
<comment type="subcellular location">
    <subcellularLocation>
        <location evidence="1">Mitochondrion</location>
    </subcellularLocation>
</comment>
<reference evidence="5 6" key="1">
    <citation type="submission" date="2010-05" db="EMBL/GenBank/DDBJ databases">
        <title>The Genome Sequence of Thecamonas trahens ATCC 50062.</title>
        <authorList>
            <consortium name="The Broad Institute Genome Sequencing Platform"/>
            <person name="Russ C."/>
            <person name="Cuomo C."/>
            <person name="Shea T."/>
            <person name="Young S.K."/>
            <person name="Zeng Q."/>
            <person name="Koehrsen M."/>
            <person name="Haas B."/>
            <person name="Borodovsky M."/>
            <person name="Guigo R."/>
            <person name="Alvarado L."/>
            <person name="Berlin A."/>
            <person name="Bochicchio J."/>
            <person name="Borenstein D."/>
            <person name="Chapman S."/>
            <person name="Chen Z."/>
            <person name="Freedman E."/>
            <person name="Gellesch M."/>
            <person name="Goldberg J."/>
            <person name="Griggs A."/>
            <person name="Gujja S."/>
            <person name="Heilman E."/>
            <person name="Heiman D."/>
            <person name="Hepburn T."/>
            <person name="Howarth C."/>
            <person name="Jen D."/>
            <person name="Larson L."/>
            <person name="Mehta T."/>
            <person name="Park D."/>
            <person name="Pearson M."/>
            <person name="Roberts A."/>
            <person name="Saif S."/>
            <person name="Shenoy N."/>
            <person name="Sisk P."/>
            <person name="Stolte C."/>
            <person name="Sykes S."/>
            <person name="Thomson T."/>
            <person name="Walk T."/>
            <person name="White J."/>
            <person name="Yandava C."/>
            <person name="Burger G."/>
            <person name="Gray M.W."/>
            <person name="Holland P.W.H."/>
            <person name="King N."/>
            <person name="Lang F.B.F."/>
            <person name="Roger A.J."/>
            <person name="Ruiz-Trillo I."/>
            <person name="Lander E."/>
            <person name="Nusbaum C."/>
        </authorList>
    </citation>
    <scope>NUCLEOTIDE SEQUENCE [LARGE SCALE GENOMIC DNA]</scope>
    <source>
        <strain evidence="5 6">ATCC 50062</strain>
    </source>
</reference>
<sequence>MEEEDAKGDTGEEKTAEMFRALARLPLAAVRSMGGAVRVASYSEAAADEAARKAASAASMVLPETLEGILDLDKVSEVPREDLVEGWRAHHLDKDGVVCATVGGEVGAKLASRVVESPRFVVPIPRDQGFVTVLLEGRRVEETQALDVWYTFLHTYQQYGGQAAPVMATRYYYDLAESKDLVLMRGGVDTMAISVEEAQYLGNQTSIFYLQDDKYTPFVHTFNHQPDSFNFEAILESLDLTLPTSG</sequence>
<dbReference type="GO" id="GO:0033615">
    <property type="term" value="P:mitochondrial proton-transporting ATP synthase complex assembly"/>
    <property type="evidence" value="ECO:0007669"/>
    <property type="project" value="TreeGrafter"/>
</dbReference>
<evidence type="ECO:0000256" key="3">
    <source>
        <dbReference type="ARBA" id="ARBA00022946"/>
    </source>
</evidence>
<evidence type="ECO:0000313" key="5">
    <source>
        <dbReference type="EMBL" id="KNC52036.1"/>
    </source>
</evidence>
<dbReference type="Pfam" id="PF06644">
    <property type="entry name" value="ATP11"/>
    <property type="match status" value="1"/>
</dbReference>
<keyword evidence="6" id="KW-1185">Reference proteome</keyword>
<name>A0A0L0DIV3_THETB</name>
<dbReference type="EMBL" id="GL349471">
    <property type="protein sequence ID" value="KNC52036.1"/>
    <property type="molecule type" value="Genomic_DNA"/>
</dbReference>
<dbReference type="STRING" id="461836.A0A0L0DIV3"/>
<comment type="similarity">
    <text evidence="2">Belongs to the ATP11 family.</text>
</comment>
<dbReference type="GeneID" id="25567016"/>
<dbReference type="OrthoDB" id="16535at2759"/>
<dbReference type="Proteomes" id="UP000054408">
    <property type="component" value="Unassembled WGS sequence"/>
</dbReference>
<keyword evidence="4" id="KW-0496">Mitochondrion</keyword>
<evidence type="ECO:0000256" key="1">
    <source>
        <dbReference type="ARBA" id="ARBA00004173"/>
    </source>
</evidence>
<protein>
    <submittedName>
        <fullName evidence="5">Chaperone atp11p</fullName>
    </submittedName>
</protein>
<dbReference type="AlphaFoldDB" id="A0A0L0DIV3"/>
<dbReference type="PANTHER" id="PTHR13126">
    <property type="entry name" value="CHAPERONE ATP11"/>
    <property type="match status" value="1"/>
</dbReference>
<proteinExistence type="inferred from homology"/>
<accession>A0A0L0DIV3</accession>
<dbReference type="RefSeq" id="XP_013755618.1">
    <property type="nucleotide sequence ID" value="XM_013900164.1"/>
</dbReference>